<dbReference type="InterPro" id="IPR001017">
    <property type="entry name" value="DH_E1"/>
</dbReference>
<dbReference type="AlphaFoldDB" id="A0A3S0R5U0"/>
<evidence type="ECO:0000313" key="7">
    <source>
        <dbReference type="EMBL" id="RTR15551.1"/>
    </source>
</evidence>
<comment type="function">
    <text evidence="4">The pyruvate dehydrogenase complex catalyzes the overall conversion of pyruvate to acetyl-CoA and CO(2). It contains multiple copies of three enzymatic components: pyruvate dehydrogenase (E1), dihydrolipoamide acetyltransferase (E2) and lipoamide dehydrogenase (E3).</text>
</comment>
<dbReference type="CDD" id="cd02000">
    <property type="entry name" value="TPP_E1_PDC_ADC_BCADC"/>
    <property type="match status" value="1"/>
</dbReference>
<dbReference type="PANTHER" id="PTHR11516">
    <property type="entry name" value="PYRUVATE DEHYDROGENASE E1 COMPONENT, ALPHA SUBUNIT BACTERIAL AND ORGANELLAR"/>
    <property type="match status" value="1"/>
</dbReference>
<dbReference type="Gene3D" id="3.40.50.970">
    <property type="match status" value="1"/>
</dbReference>
<protein>
    <submittedName>
        <fullName evidence="7">Thiamine pyrophosphate-dependent dehydrogenase E1 component subunit alpha</fullName>
    </submittedName>
</protein>
<keyword evidence="3" id="KW-0786">Thiamine pyrophosphate</keyword>
<dbReference type="OrthoDB" id="9766715at2"/>
<keyword evidence="8" id="KW-1185">Reference proteome</keyword>
<sequence>MLYVRLVEEAIAARYAEQEMRCPVHLSIGQEAAAVGVCHALSEGDRVFSTHRSHAHYLAMNGDLDAMIAEMHGKTTGCIGGRGGSMHLQAPERGLIASVPIVGGSIPLATGTALSDSLDGNRRVSVAFFGDATLEEGVFHESANFAVLRSLPVLFVCENNLYSVYTPLKERQPARPLADVAHGHGLSAETVDGNDAEAVLAAAGRAVERARAGTGPTLLVLDTYRWREHCGPNFDNHLGYRTEAEYLAWREKCPLERSRARLFDRGLLSAEAEQSMIADLTARIEAAFDAARAAPLPDPATAALHVYA</sequence>
<gene>
    <name evidence="7" type="ORF">EJ903_23060</name>
</gene>
<dbReference type="GO" id="GO:0006086">
    <property type="term" value="P:pyruvate decarboxylation to acetyl-CoA"/>
    <property type="evidence" value="ECO:0007669"/>
    <property type="project" value="TreeGrafter"/>
</dbReference>
<dbReference type="EMBL" id="RXMA01000034">
    <property type="protein sequence ID" value="RTR15551.1"/>
    <property type="molecule type" value="Genomic_DNA"/>
</dbReference>
<dbReference type="PANTHER" id="PTHR11516:SF60">
    <property type="entry name" value="PYRUVATE DEHYDROGENASE E1 COMPONENT SUBUNIT ALPHA"/>
    <property type="match status" value="1"/>
</dbReference>
<evidence type="ECO:0000259" key="6">
    <source>
        <dbReference type="Pfam" id="PF00676"/>
    </source>
</evidence>
<reference evidence="7 8" key="1">
    <citation type="submission" date="2018-12" db="EMBL/GenBank/DDBJ databases">
        <authorList>
            <person name="Yang Y."/>
        </authorList>
    </citation>
    <scope>NUCLEOTIDE SEQUENCE [LARGE SCALE GENOMIC DNA]</scope>
    <source>
        <strain evidence="7 8">L-25-5w-1</strain>
    </source>
</reference>
<evidence type="ECO:0000256" key="1">
    <source>
        <dbReference type="ARBA" id="ARBA00001964"/>
    </source>
</evidence>
<accession>A0A3S0R5U0</accession>
<evidence type="ECO:0000256" key="2">
    <source>
        <dbReference type="ARBA" id="ARBA00023002"/>
    </source>
</evidence>
<comment type="caution">
    <text evidence="7">The sequence shown here is derived from an EMBL/GenBank/DDBJ whole genome shotgun (WGS) entry which is preliminary data.</text>
</comment>
<dbReference type="Proteomes" id="UP000277007">
    <property type="component" value="Unassembled WGS sequence"/>
</dbReference>
<evidence type="ECO:0000256" key="3">
    <source>
        <dbReference type="ARBA" id="ARBA00023052"/>
    </source>
</evidence>
<name>A0A3S0R5U0_9PROT</name>
<dbReference type="GO" id="GO:0004739">
    <property type="term" value="F:pyruvate dehydrogenase (acetyl-transferring) activity"/>
    <property type="evidence" value="ECO:0007669"/>
    <property type="project" value="UniProtKB-EC"/>
</dbReference>
<dbReference type="Pfam" id="PF00676">
    <property type="entry name" value="E1_dh"/>
    <property type="match status" value="1"/>
</dbReference>
<evidence type="ECO:0000256" key="4">
    <source>
        <dbReference type="ARBA" id="ARBA00025211"/>
    </source>
</evidence>
<keyword evidence="2" id="KW-0560">Oxidoreductase</keyword>
<comment type="catalytic activity">
    <reaction evidence="5">
        <text>N(6)-[(R)-lipoyl]-L-lysyl-[protein] + pyruvate + H(+) = N(6)-[(R)-S(8)-acetyldihydrolipoyl]-L-lysyl-[protein] + CO2</text>
        <dbReference type="Rhea" id="RHEA:19189"/>
        <dbReference type="Rhea" id="RHEA-COMP:10474"/>
        <dbReference type="Rhea" id="RHEA-COMP:10478"/>
        <dbReference type="ChEBI" id="CHEBI:15361"/>
        <dbReference type="ChEBI" id="CHEBI:15378"/>
        <dbReference type="ChEBI" id="CHEBI:16526"/>
        <dbReference type="ChEBI" id="CHEBI:83099"/>
        <dbReference type="ChEBI" id="CHEBI:83111"/>
        <dbReference type="EC" id="1.2.4.1"/>
    </reaction>
</comment>
<organism evidence="7 8">
    <name type="scientific">Azospirillum griseum</name>
    <dbReference type="NCBI Taxonomy" id="2496639"/>
    <lineage>
        <taxon>Bacteria</taxon>
        <taxon>Pseudomonadati</taxon>
        <taxon>Pseudomonadota</taxon>
        <taxon>Alphaproteobacteria</taxon>
        <taxon>Rhodospirillales</taxon>
        <taxon>Azospirillaceae</taxon>
        <taxon>Azospirillum</taxon>
    </lineage>
</organism>
<evidence type="ECO:0000256" key="5">
    <source>
        <dbReference type="ARBA" id="ARBA00051231"/>
    </source>
</evidence>
<dbReference type="InterPro" id="IPR050642">
    <property type="entry name" value="PDH_E1_Alpha_Subunit"/>
</dbReference>
<evidence type="ECO:0000313" key="8">
    <source>
        <dbReference type="Proteomes" id="UP000277007"/>
    </source>
</evidence>
<feature type="domain" description="Dehydrogenase E1 component" evidence="6">
    <location>
        <begin position="4"/>
        <end position="299"/>
    </location>
</feature>
<proteinExistence type="predicted"/>
<dbReference type="InterPro" id="IPR029061">
    <property type="entry name" value="THDP-binding"/>
</dbReference>
<dbReference type="SUPFAM" id="SSF52518">
    <property type="entry name" value="Thiamin diphosphate-binding fold (THDP-binding)"/>
    <property type="match status" value="1"/>
</dbReference>
<comment type="cofactor">
    <cofactor evidence="1">
        <name>thiamine diphosphate</name>
        <dbReference type="ChEBI" id="CHEBI:58937"/>
    </cofactor>
</comment>